<keyword evidence="1" id="KW-0812">Transmembrane</keyword>
<gene>
    <name evidence="2" type="ORF">POL58_02565</name>
</gene>
<feature type="transmembrane region" description="Helical" evidence="1">
    <location>
        <begin position="45"/>
        <end position="69"/>
    </location>
</feature>
<dbReference type="RefSeq" id="WP_271994183.1">
    <property type="nucleotide sequence ID" value="NZ_JAQNDN010000001.1"/>
</dbReference>
<dbReference type="Proteomes" id="UP001217838">
    <property type="component" value="Unassembled WGS sequence"/>
</dbReference>
<name>A0ABT5AYS2_9BACT</name>
<keyword evidence="1" id="KW-0472">Membrane</keyword>
<feature type="transmembrane region" description="Helical" evidence="1">
    <location>
        <begin position="81"/>
        <end position="105"/>
    </location>
</feature>
<proteinExistence type="predicted"/>
<comment type="caution">
    <text evidence="2">The sequence shown here is derived from an EMBL/GenBank/DDBJ whole genome shotgun (WGS) entry which is preliminary data.</text>
</comment>
<evidence type="ECO:0000313" key="3">
    <source>
        <dbReference type="Proteomes" id="UP001217838"/>
    </source>
</evidence>
<keyword evidence="3" id="KW-1185">Reference proteome</keyword>
<sequence>MARGELPLCTVCGTWSPGGALRCGHPPDARLTWLRPPWSDGLRDFLGMAAFTLLCAAVLLAIGPLLWWIFATWPPESPLDIAGAIGVGLVSLPSWVFGIGIVLAIPEHWRGRCWRLHDARAGDDDRATGFVVVRGRGPVRGDLVRTIRAAIPEHDCSDMSSTTAAQATGDPQLVVAAPLAGLAARGHIALTLVDTSGWTLRVPDPPLAVRSAGVHVRSLSLQTAEHPWLERLLLDQLEAGQPVELRQALRALLVRLAREVGYFQGDGDRRPYWPTDAGNSPSEALRALLLDDPSAPVDPAPVRAVLAAWRARDPARVGPVLELVAGLTSEQLPAPPAARA</sequence>
<dbReference type="EMBL" id="JAQNDN010000001">
    <property type="protein sequence ID" value="MDC0666595.1"/>
    <property type="molecule type" value="Genomic_DNA"/>
</dbReference>
<keyword evidence="1" id="KW-1133">Transmembrane helix</keyword>
<evidence type="ECO:0000256" key="1">
    <source>
        <dbReference type="SAM" id="Phobius"/>
    </source>
</evidence>
<evidence type="ECO:0000313" key="2">
    <source>
        <dbReference type="EMBL" id="MDC0666595.1"/>
    </source>
</evidence>
<reference evidence="2 3" key="1">
    <citation type="submission" date="2022-11" db="EMBL/GenBank/DDBJ databases">
        <title>Minimal conservation of predation-associated metabolite biosynthetic gene clusters underscores biosynthetic potential of Myxococcota including descriptions for ten novel species: Archangium lansinium sp. nov., Myxococcus landrumus sp. nov., Nannocystis bai.</title>
        <authorList>
            <person name="Ahearne A."/>
            <person name="Stevens C."/>
            <person name="Dowd S."/>
        </authorList>
    </citation>
    <scope>NUCLEOTIDE SEQUENCE [LARGE SCALE GENOMIC DNA]</scope>
    <source>
        <strain evidence="2 3">NCELM</strain>
    </source>
</reference>
<protein>
    <submittedName>
        <fullName evidence="2">Uncharacterized protein</fullName>
    </submittedName>
</protein>
<organism evidence="2 3">
    <name type="scientific">Nannocystis radixulma</name>
    <dbReference type="NCBI Taxonomy" id="2995305"/>
    <lineage>
        <taxon>Bacteria</taxon>
        <taxon>Pseudomonadati</taxon>
        <taxon>Myxococcota</taxon>
        <taxon>Polyangia</taxon>
        <taxon>Nannocystales</taxon>
        <taxon>Nannocystaceae</taxon>
        <taxon>Nannocystis</taxon>
    </lineage>
</organism>
<accession>A0ABT5AYS2</accession>